<dbReference type="RefSeq" id="WP_416206112.1">
    <property type="nucleotide sequence ID" value="NZ_JBBKTX010000013.1"/>
</dbReference>
<keyword evidence="1" id="KW-1133">Transmembrane helix</keyword>
<comment type="caution">
    <text evidence="2">The sequence shown here is derived from an EMBL/GenBank/DDBJ whole genome shotgun (WGS) entry which is preliminary data.</text>
</comment>
<reference evidence="2 3" key="1">
    <citation type="submission" date="2024-03" db="EMBL/GenBank/DDBJ databases">
        <title>High-quality draft genome sequence of Oceanobacter sp. wDCs-4.</title>
        <authorList>
            <person name="Dong C."/>
        </authorList>
    </citation>
    <scope>NUCLEOTIDE SEQUENCE [LARGE SCALE GENOMIC DNA]</scope>
    <source>
        <strain evidence="3">wDCs-4</strain>
    </source>
</reference>
<feature type="transmembrane region" description="Helical" evidence="1">
    <location>
        <begin position="93"/>
        <end position="112"/>
    </location>
</feature>
<dbReference type="EMBL" id="JBBKTX010000013">
    <property type="protein sequence ID" value="MFK4753003.1"/>
    <property type="molecule type" value="Genomic_DNA"/>
</dbReference>
<dbReference type="Proteomes" id="UP001620597">
    <property type="component" value="Unassembled WGS sequence"/>
</dbReference>
<proteinExistence type="predicted"/>
<keyword evidence="1" id="KW-0812">Transmembrane</keyword>
<keyword evidence="3" id="KW-1185">Reference proteome</keyword>
<name>A0ABW8NJ60_9GAMM</name>
<evidence type="ECO:0000256" key="1">
    <source>
        <dbReference type="SAM" id="Phobius"/>
    </source>
</evidence>
<accession>A0ABW8NJ60</accession>
<evidence type="ECO:0000313" key="2">
    <source>
        <dbReference type="EMBL" id="MFK4753003.1"/>
    </source>
</evidence>
<gene>
    <name evidence="2" type="ORF">WG929_11330</name>
</gene>
<keyword evidence="1" id="KW-0472">Membrane</keyword>
<protein>
    <recommendedName>
        <fullName evidence="4">FecR N-terminal domain-containing protein</fullName>
    </recommendedName>
</protein>
<organism evidence="2 3">
    <name type="scientific">Oceanobacter antarcticus</name>
    <dbReference type="NCBI Taxonomy" id="3133425"/>
    <lineage>
        <taxon>Bacteria</taxon>
        <taxon>Pseudomonadati</taxon>
        <taxon>Pseudomonadota</taxon>
        <taxon>Gammaproteobacteria</taxon>
        <taxon>Oceanospirillales</taxon>
        <taxon>Oceanospirillaceae</taxon>
        <taxon>Oceanobacter</taxon>
    </lineage>
</organism>
<evidence type="ECO:0008006" key="4">
    <source>
        <dbReference type="Google" id="ProtNLM"/>
    </source>
</evidence>
<sequence length="134" mass="15113">MKTSDPLSEVSTFEEYRIYQWFIHGGREQATERQLESFECWLQGQSGRWLKAEEVVNIWEAPEFAAAILALEPPESIVTSDDWDPFDEVDSKGLVALCSAVCMVIRAVVLVFRGVSWAVMRLGAAMGLPCRIRS</sequence>
<evidence type="ECO:0000313" key="3">
    <source>
        <dbReference type="Proteomes" id="UP001620597"/>
    </source>
</evidence>